<keyword evidence="3" id="KW-1185">Reference proteome</keyword>
<organism evidence="2 3">
    <name type="scientific">Prototheca wickerhamii</name>
    <dbReference type="NCBI Taxonomy" id="3111"/>
    <lineage>
        <taxon>Eukaryota</taxon>
        <taxon>Viridiplantae</taxon>
        <taxon>Chlorophyta</taxon>
        <taxon>core chlorophytes</taxon>
        <taxon>Trebouxiophyceae</taxon>
        <taxon>Chlorellales</taxon>
        <taxon>Chlorellaceae</taxon>
        <taxon>Prototheca</taxon>
    </lineage>
</organism>
<dbReference type="EMBL" id="JASFZW010000008">
    <property type="protein sequence ID" value="KAK2076957.1"/>
    <property type="molecule type" value="Genomic_DNA"/>
</dbReference>
<protein>
    <recommendedName>
        <fullName evidence="1">Serine aminopeptidase S33 domain-containing protein</fullName>
    </recommendedName>
</protein>
<reference evidence="2" key="1">
    <citation type="submission" date="2021-01" db="EMBL/GenBank/DDBJ databases">
        <authorList>
            <person name="Eckstrom K.M.E."/>
        </authorList>
    </citation>
    <scope>NUCLEOTIDE SEQUENCE</scope>
    <source>
        <strain evidence="2">UVCC 0001</strain>
    </source>
</reference>
<evidence type="ECO:0000313" key="2">
    <source>
        <dbReference type="EMBL" id="KAK2076957.1"/>
    </source>
</evidence>
<evidence type="ECO:0000313" key="3">
    <source>
        <dbReference type="Proteomes" id="UP001255856"/>
    </source>
</evidence>
<feature type="domain" description="Serine aminopeptidase S33" evidence="1">
    <location>
        <begin position="110"/>
        <end position="333"/>
    </location>
</feature>
<accession>A0AAD9IIQ5</accession>
<dbReference type="Gene3D" id="3.40.50.1820">
    <property type="entry name" value="alpha/beta hydrolase"/>
    <property type="match status" value="1"/>
</dbReference>
<comment type="caution">
    <text evidence="2">The sequence shown here is derived from an EMBL/GenBank/DDBJ whole genome shotgun (WGS) entry which is preliminary data.</text>
</comment>
<dbReference type="PANTHER" id="PTHR11614">
    <property type="entry name" value="PHOSPHOLIPASE-RELATED"/>
    <property type="match status" value="1"/>
</dbReference>
<proteinExistence type="predicted"/>
<evidence type="ECO:0000259" key="1">
    <source>
        <dbReference type="Pfam" id="PF12146"/>
    </source>
</evidence>
<sequence>MPLPTAIELPGADPKSSSVYSFQGHSTNLQVNSRGIAQSVYDDVDPATYLGPRGRQETVVNAQGLTLRVYYWPAEQPKAILQFVHGHGAHALFELLEIDVCGGEAGKPPTYAGWVAKLNAAGISVVAHDNQGCGRSEAARGLRFYIESFDDFVKDVLLLRRELVKQEGFDSLPVFLGGISLGGCIALTSLLEEPDQYRGLCLLAPMISLQKVSRKGLNPYLRPLAALLSRVVPWAPIIATDRTSNSVLQLQWDADPLTAHMNTRVRNANEYLCATERVTGRLGTLQKPFIVFHSENDTMCDADGSKQLYAEAQSDDKTIRFVNSMWHVLVKEPGNEEVLQTLVQWILDRA</sequence>
<dbReference type="AlphaFoldDB" id="A0AAD9IIQ5"/>
<dbReference type="Proteomes" id="UP001255856">
    <property type="component" value="Unassembled WGS sequence"/>
</dbReference>
<name>A0AAD9IIQ5_PROWI</name>
<gene>
    <name evidence="2" type="ORF">QBZ16_005185</name>
</gene>
<dbReference type="Pfam" id="PF12146">
    <property type="entry name" value="Hydrolase_4"/>
    <property type="match status" value="1"/>
</dbReference>
<dbReference type="InterPro" id="IPR022742">
    <property type="entry name" value="Hydrolase_4"/>
</dbReference>
<dbReference type="InterPro" id="IPR051044">
    <property type="entry name" value="MAG_DAG_Lipase"/>
</dbReference>
<dbReference type="InterPro" id="IPR029058">
    <property type="entry name" value="AB_hydrolase_fold"/>
</dbReference>
<dbReference type="SUPFAM" id="SSF53474">
    <property type="entry name" value="alpha/beta-Hydrolases"/>
    <property type="match status" value="1"/>
</dbReference>